<accession>A0A7C2Z3W4</accession>
<sequence length="98" mass="11166">MDFPELLVILAVAFIFLGPERMVEVATKLGELLRKVRETWDELRYQLYVENINKKIMEESKDVETYQEPEEVQEEDATAGTSQDAPDGASEGTKKQAD</sequence>
<evidence type="ECO:0000256" key="5">
    <source>
        <dbReference type="ARBA" id="ARBA00022989"/>
    </source>
</evidence>
<dbReference type="InterPro" id="IPR003369">
    <property type="entry name" value="TatA/B/E"/>
</dbReference>
<feature type="region of interest" description="Disordered" evidence="8">
    <location>
        <begin position="60"/>
        <end position="98"/>
    </location>
</feature>
<evidence type="ECO:0000256" key="3">
    <source>
        <dbReference type="ARBA" id="ARBA00022692"/>
    </source>
</evidence>
<name>A0A7C2Z3W4_9AQUI</name>
<keyword evidence="6" id="KW-0811">Translocation</keyword>
<dbReference type="Pfam" id="PF02416">
    <property type="entry name" value="TatA_B_E"/>
    <property type="match status" value="1"/>
</dbReference>
<evidence type="ECO:0000256" key="8">
    <source>
        <dbReference type="SAM" id="MobiDB-lite"/>
    </source>
</evidence>
<keyword evidence="5" id="KW-1133">Transmembrane helix</keyword>
<evidence type="ECO:0000256" key="4">
    <source>
        <dbReference type="ARBA" id="ARBA00022927"/>
    </source>
</evidence>
<comment type="caution">
    <text evidence="9">The sequence shown here is derived from an EMBL/GenBank/DDBJ whole genome shotgun (WGS) entry which is preliminary data.</text>
</comment>
<keyword evidence="2" id="KW-0813">Transport</keyword>
<keyword evidence="4" id="KW-0653">Protein transport</keyword>
<evidence type="ECO:0000256" key="1">
    <source>
        <dbReference type="ARBA" id="ARBA00004167"/>
    </source>
</evidence>
<evidence type="ECO:0000256" key="7">
    <source>
        <dbReference type="ARBA" id="ARBA00023136"/>
    </source>
</evidence>
<keyword evidence="7" id="KW-0472">Membrane</keyword>
<gene>
    <name evidence="9" type="ORF">ENO47_09380</name>
</gene>
<proteinExistence type="predicted"/>
<keyword evidence="3" id="KW-0812">Transmembrane</keyword>
<dbReference type="EMBL" id="DSFP01000079">
    <property type="protein sequence ID" value="HEW46849.1"/>
    <property type="molecule type" value="Genomic_DNA"/>
</dbReference>
<dbReference type="GO" id="GO:0015031">
    <property type="term" value="P:protein transport"/>
    <property type="evidence" value="ECO:0007669"/>
    <property type="project" value="UniProtKB-KW"/>
</dbReference>
<evidence type="ECO:0000256" key="6">
    <source>
        <dbReference type="ARBA" id="ARBA00023010"/>
    </source>
</evidence>
<organism evidence="9">
    <name type="scientific">Hydrogenobacter sp</name>
    <dbReference type="NCBI Taxonomy" id="2152829"/>
    <lineage>
        <taxon>Bacteria</taxon>
        <taxon>Pseudomonadati</taxon>
        <taxon>Aquificota</taxon>
        <taxon>Aquificia</taxon>
        <taxon>Aquificales</taxon>
        <taxon>Aquificaceae</taxon>
        <taxon>Hydrogenobacter</taxon>
    </lineage>
</organism>
<feature type="compositionally biased region" description="Acidic residues" evidence="8">
    <location>
        <begin position="65"/>
        <end position="77"/>
    </location>
</feature>
<protein>
    <submittedName>
        <fullName evidence="9">Preprotein translocase subunit TatA</fullName>
    </submittedName>
</protein>
<dbReference type="AlphaFoldDB" id="A0A7C2Z3W4"/>
<dbReference type="Gene3D" id="1.20.5.3310">
    <property type="match status" value="1"/>
</dbReference>
<dbReference type="GO" id="GO:0016020">
    <property type="term" value="C:membrane"/>
    <property type="evidence" value="ECO:0007669"/>
    <property type="project" value="UniProtKB-ARBA"/>
</dbReference>
<comment type="subcellular location">
    <subcellularLocation>
        <location evidence="1">Membrane</location>
        <topology evidence="1">Single-pass membrane protein</topology>
    </subcellularLocation>
</comment>
<reference evidence="9" key="1">
    <citation type="journal article" date="2020" name="mSystems">
        <title>Genome- and Community-Level Interaction Insights into Carbon Utilization and Element Cycling Functions of Hydrothermarchaeota in Hydrothermal Sediment.</title>
        <authorList>
            <person name="Zhou Z."/>
            <person name="Liu Y."/>
            <person name="Xu W."/>
            <person name="Pan J."/>
            <person name="Luo Z.H."/>
            <person name="Li M."/>
        </authorList>
    </citation>
    <scope>NUCLEOTIDE SEQUENCE [LARGE SCALE GENOMIC DNA]</scope>
    <source>
        <strain evidence="9">SpSt-132</strain>
    </source>
</reference>
<evidence type="ECO:0000256" key="2">
    <source>
        <dbReference type="ARBA" id="ARBA00022448"/>
    </source>
</evidence>
<evidence type="ECO:0000313" key="9">
    <source>
        <dbReference type="EMBL" id="HEW46849.1"/>
    </source>
</evidence>